<sequence>MAQQVEGWPLGLEPLNERIGLARNRSNSRSMSFNMLFSGSPSSITDSSSNFDTEIKIPARLSYQNTNANDLVPVSVANADTRHVT</sequence>
<protein>
    <submittedName>
        <fullName evidence="1">Uncharacterized protein</fullName>
    </submittedName>
</protein>
<dbReference type="InterPro" id="IPR040344">
    <property type="entry name" value="At3g17950-like"/>
</dbReference>
<dbReference type="EMBL" id="JAYWIO010000006">
    <property type="protein sequence ID" value="KAK7257807.1"/>
    <property type="molecule type" value="Genomic_DNA"/>
</dbReference>
<dbReference type="AlphaFoldDB" id="A0AAN9EHQ5"/>
<organism evidence="1 2">
    <name type="scientific">Crotalaria pallida</name>
    <name type="common">Smooth rattlebox</name>
    <name type="synonym">Crotalaria striata</name>
    <dbReference type="NCBI Taxonomy" id="3830"/>
    <lineage>
        <taxon>Eukaryota</taxon>
        <taxon>Viridiplantae</taxon>
        <taxon>Streptophyta</taxon>
        <taxon>Embryophyta</taxon>
        <taxon>Tracheophyta</taxon>
        <taxon>Spermatophyta</taxon>
        <taxon>Magnoliopsida</taxon>
        <taxon>eudicotyledons</taxon>
        <taxon>Gunneridae</taxon>
        <taxon>Pentapetalae</taxon>
        <taxon>rosids</taxon>
        <taxon>fabids</taxon>
        <taxon>Fabales</taxon>
        <taxon>Fabaceae</taxon>
        <taxon>Papilionoideae</taxon>
        <taxon>50 kb inversion clade</taxon>
        <taxon>genistoids sensu lato</taxon>
        <taxon>core genistoids</taxon>
        <taxon>Crotalarieae</taxon>
        <taxon>Crotalaria</taxon>
    </lineage>
</organism>
<proteinExistence type="predicted"/>
<dbReference type="PANTHER" id="PTHR33544:SF5">
    <property type="entry name" value="DUF4005 DOMAIN-CONTAINING PROTEIN"/>
    <property type="match status" value="1"/>
</dbReference>
<keyword evidence="2" id="KW-1185">Reference proteome</keyword>
<evidence type="ECO:0000313" key="1">
    <source>
        <dbReference type="EMBL" id="KAK7257807.1"/>
    </source>
</evidence>
<accession>A0AAN9EHQ5</accession>
<dbReference type="PANTHER" id="PTHR33544">
    <property type="entry name" value="DUF4005 DOMAIN-CONTAINING PROTEIN-RELATED"/>
    <property type="match status" value="1"/>
</dbReference>
<gene>
    <name evidence="1" type="ORF">RIF29_32046</name>
</gene>
<reference evidence="1 2" key="1">
    <citation type="submission" date="2024-01" db="EMBL/GenBank/DDBJ databases">
        <title>The genomes of 5 underutilized Papilionoideae crops provide insights into root nodulation and disease resistanc.</title>
        <authorList>
            <person name="Yuan L."/>
        </authorList>
    </citation>
    <scope>NUCLEOTIDE SEQUENCE [LARGE SCALE GENOMIC DNA]</scope>
    <source>
        <strain evidence="1">ZHUSHIDOU_FW_LH</strain>
        <tissue evidence="1">Leaf</tissue>
    </source>
</reference>
<evidence type="ECO:0000313" key="2">
    <source>
        <dbReference type="Proteomes" id="UP001372338"/>
    </source>
</evidence>
<name>A0AAN9EHQ5_CROPI</name>
<dbReference type="Proteomes" id="UP001372338">
    <property type="component" value="Unassembled WGS sequence"/>
</dbReference>
<comment type="caution">
    <text evidence="1">The sequence shown here is derived from an EMBL/GenBank/DDBJ whole genome shotgun (WGS) entry which is preliminary data.</text>
</comment>